<dbReference type="EMBL" id="JAGTJQ010000011">
    <property type="protein sequence ID" value="KAH7018344.1"/>
    <property type="molecule type" value="Genomic_DNA"/>
</dbReference>
<dbReference type="InterPro" id="IPR000630">
    <property type="entry name" value="Ribosomal_uS8"/>
</dbReference>
<dbReference type="Gene3D" id="3.30.1370.30">
    <property type="match status" value="1"/>
</dbReference>
<protein>
    <submittedName>
        <fullName evidence="4">Ribosomal protein S8</fullName>
    </submittedName>
</protein>
<dbReference type="Gene3D" id="3.30.1490.10">
    <property type="match status" value="1"/>
</dbReference>
<comment type="similarity">
    <text evidence="1">Belongs to the universal ribosomal protein uS8 family.</text>
</comment>
<organism evidence="4 5">
    <name type="scientific">Microdochium trichocladiopsis</name>
    <dbReference type="NCBI Taxonomy" id="1682393"/>
    <lineage>
        <taxon>Eukaryota</taxon>
        <taxon>Fungi</taxon>
        <taxon>Dikarya</taxon>
        <taxon>Ascomycota</taxon>
        <taxon>Pezizomycotina</taxon>
        <taxon>Sordariomycetes</taxon>
        <taxon>Xylariomycetidae</taxon>
        <taxon>Xylariales</taxon>
        <taxon>Microdochiaceae</taxon>
        <taxon>Microdochium</taxon>
    </lineage>
</organism>
<dbReference type="AlphaFoldDB" id="A0A9P9BHC3"/>
<dbReference type="GO" id="GO:1990904">
    <property type="term" value="C:ribonucleoprotein complex"/>
    <property type="evidence" value="ECO:0007669"/>
    <property type="project" value="UniProtKB-KW"/>
</dbReference>
<proteinExistence type="inferred from homology"/>
<reference evidence="4" key="1">
    <citation type="journal article" date="2021" name="Nat. Commun.">
        <title>Genetic determinants of endophytism in the Arabidopsis root mycobiome.</title>
        <authorList>
            <person name="Mesny F."/>
            <person name="Miyauchi S."/>
            <person name="Thiergart T."/>
            <person name="Pickel B."/>
            <person name="Atanasova L."/>
            <person name="Karlsson M."/>
            <person name="Huettel B."/>
            <person name="Barry K.W."/>
            <person name="Haridas S."/>
            <person name="Chen C."/>
            <person name="Bauer D."/>
            <person name="Andreopoulos W."/>
            <person name="Pangilinan J."/>
            <person name="LaButti K."/>
            <person name="Riley R."/>
            <person name="Lipzen A."/>
            <person name="Clum A."/>
            <person name="Drula E."/>
            <person name="Henrissat B."/>
            <person name="Kohler A."/>
            <person name="Grigoriev I.V."/>
            <person name="Martin F.M."/>
            <person name="Hacquard S."/>
        </authorList>
    </citation>
    <scope>NUCLEOTIDE SEQUENCE</scope>
    <source>
        <strain evidence="4">MPI-CAGE-CH-0230</strain>
    </source>
</reference>
<accession>A0A9P9BHC3</accession>
<dbReference type="Pfam" id="PF00410">
    <property type="entry name" value="Ribosomal_S8"/>
    <property type="match status" value="1"/>
</dbReference>
<keyword evidence="5" id="KW-1185">Reference proteome</keyword>
<keyword evidence="3" id="KW-0687">Ribonucleoprotein</keyword>
<dbReference type="FunFam" id="3.30.1370.30:FF:000006">
    <property type="entry name" value="40S ribosomal protein S8"/>
    <property type="match status" value="1"/>
</dbReference>
<dbReference type="OrthoDB" id="409928at2759"/>
<dbReference type="GO" id="GO:0005840">
    <property type="term" value="C:ribosome"/>
    <property type="evidence" value="ECO:0007669"/>
    <property type="project" value="UniProtKB-KW"/>
</dbReference>
<name>A0A9P9BHC3_9PEZI</name>
<dbReference type="GO" id="GO:0003735">
    <property type="term" value="F:structural constituent of ribosome"/>
    <property type="evidence" value="ECO:0007669"/>
    <property type="project" value="InterPro"/>
</dbReference>
<sequence>MGVLNGVHMYSHLQNACRARLGLTSVPSNKYNLKIALCLHKLGFLSFVARGGIHPPDPARLSSHVPEPLTTANVAQQRLWLGLKYLNNEPVMKTLKPISTPKRIVSADLATLERVSRGQDTPYQRGLNLGECLIVGTDRGIMDSREAAERKIGGTLLFRVSP</sequence>
<evidence type="ECO:0000256" key="2">
    <source>
        <dbReference type="ARBA" id="ARBA00022980"/>
    </source>
</evidence>
<keyword evidence="2 4" id="KW-0689">Ribosomal protein</keyword>
<dbReference type="GeneID" id="70185069"/>
<evidence type="ECO:0000313" key="5">
    <source>
        <dbReference type="Proteomes" id="UP000756346"/>
    </source>
</evidence>
<dbReference type="SUPFAM" id="SSF56047">
    <property type="entry name" value="Ribosomal protein S8"/>
    <property type="match status" value="1"/>
</dbReference>
<gene>
    <name evidence="4" type="ORF">B0I36DRAFT_335800</name>
</gene>
<evidence type="ECO:0000256" key="1">
    <source>
        <dbReference type="ARBA" id="ARBA00006471"/>
    </source>
</evidence>
<dbReference type="RefSeq" id="XP_046006611.1">
    <property type="nucleotide sequence ID" value="XM_046155523.1"/>
</dbReference>
<comment type="caution">
    <text evidence="4">The sequence shown here is derived from an EMBL/GenBank/DDBJ whole genome shotgun (WGS) entry which is preliminary data.</text>
</comment>
<dbReference type="Proteomes" id="UP000756346">
    <property type="component" value="Unassembled WGS sequence"/>
</dbReference>
<evidence type="ECO:0000256" key="3">
    <source>
        <dbReference type="ARBA" id="ARBA00023274"/>
    </source>
</evidence>
<dbReference type="InterPro" id="IPR035987">
    <property type="entry name" value="Ribosomal_uS8_sf"/>
</dbReference>
<evidence type="ECO:0000313" key="4">
    <source>
        <dbReference type="EMBL" id="KAH7018344.1"/>
    </source>
</evidence>
<dbReference type="GO" id="GO:0006412">
    <property type="term" value="P:translation"/>
    <property type="evidence" value="ECO:0007669"/>
    <property type="project" value="InterPro"/>
</dbReference>